<dbReference type="Pfam" id="PF00589">
    <property type="entry name" value="Phage_integrase"/>
    <property type="match status" value="1"/>
</dbReference>
<gene>
    <name evidence="3" type="ORF">SAMN05444349_1143</name>
</gene>
<reference evidence="3 4" key="1">
    <citation type="submission" date="2016-11" db="EMBL/GenBank/DDBJ databases">
        <authorList>
            <person name="Jaros S."/>
            <person name="Januszkiewicz K."/>
            <person name="Wedrychowicz H."/>
        </authorList>
    </citation>
    <scope>NUCLEOTIDE SEQUENCE [LARGE SCALE GENOMIC DNA]</scope>
    <source>
        <strain evidence="3 4">DSM 26883</strain>
    </source>
</reference>
<dbReference type="PANTHER" id="PTHR30349">
    <property type="entry name" value="PHAGE INTEGRASE-RELATED"/>
    <property type="match status" value="1"/>
</dbReference>
<dbReference type="GO" id="GO:0003677">
    <property type="term" value="F:DNA binding"/>
    <property type="evidence" value="ECO:0007669"/>
    <property type="project" value="InterPro"/>
</dbReference>
<evidence type="ECO:0000259" key="2">
    <source>
        <dbReference type="PROSITE" id="PS51898"/>
    </source>
</evidence>
<proteinExistence type="predicted"/>
<dbReference type="GO" id="GO:0015074">
    <property type="term" value="P:DNA integration"/>
    <property type="evidence" value="ECO:0007669"/>
    <property type="project" value="InterPro"/>
</dbReference>
<evidence type="ECO:0000313" key="3">
    <source>
        <dbReference type="EMBL" id="SHF23639.1"/>
    </source>
</evidence>
<dbReference type="AlphaFoldDB" id="A0A1M5A032"/>
<evidence type="ECO:0000313" key="4">
    <source>
        <dbReference type="Proteomes" id="UP000184436"/>
    </source>
</evidence>
<keyword evidence="4" id="KW-1185">Reference proteome</keyword>
<dbReference type="GO" id="GO:0006310">
    <property type="term" value="P:DNA recombination"/>
    <property type="evidence" value="ECO:0007669"/>
    <property type="project" value="UniProtKB-KW"/>
</dbReference>
<dbReference type="InterPro" id="IPR011010">
    <property type="entry name" value="DNA_brk_join_enz"/>
</dbReference>
<dbReference type="STRING" id="871325.SAMN05444349_1143"/>
<dbReference type="EMBL" id="FQVD01000014">
    <property type="protein sequence ID" value="SHF23639.1"/>
    <property type="molecule type" value="Genomic_DNA"/>
</dbReference>
<dbReference type="SUPFAM" id="SSF56349">
    <property type="entry name" value="DNA breaking-rejoining enzymes"/>
    <property type="match status" value="1"/>
</dbReference>
<accession>A0A1M5A032</accession>
<dbReference type="InterPro" id="IPR050090">
    <property type="entry name" value="Tyrosine_recombinase_XerCD"/>
</dbReference>
<keyword evidence="1" id="KW-0233">DNA recombination</keyword>
<evidence type="ECO:0000256" key="1">
    <source>
        <dbReference type="ARBA" id="ARBA00023172"/>
    </source>
</evidence>
<organism evidence="3 4">
    <name type="scientific">Bacteroides faecichinchillae</name>
    <dbReference type="NCBI Taxonomy" id="871325"/>
    <lineage>
        <taxon>Bacteria</taxon>
        <taxon>Pseudomonadati</taxon>
        <taxon>Bacteroidota</taxon>
        <taxon>Bacteroidia</taxon>
        <taxon>Bacteroidales</taxon>
        <taxon>Bacteroidaceae</taxon>
        <taxon>Bacteroides</taxon>
    </lineage>
</organism>
<protein>
    <submittedName>
        <fullName evidence="3">Site-specific recombinase XerD</fullName>
    </submittedName>
</protein>
<dbReference type="Gene3D" id="1.10.443.10">
    <property type="entry name" value="Intergrase catalytic core"/>
    <property type="match status" value="1"/>
</dbReference>
<dbReference type="Proteomes" id="UP000184436">
    <property type="component" value="Unassembled WGS sequence"/>
</dbReference>
<dbReference type="InterPro" id="IPR013762">
    <property type="entry name" value="Integrase-like_cat_sf"/>
</dbReference>
<dbReference type="InterPro" id="IPR002104">
    <property type="entry name" value="Integrase_catalytic"/>
</dbReference>
<name>A0A1M5A032_9BACE</name>
<dbReference type="PROSITE" id="PS51898">
    <property type="entry name" value="TYR_RECOMBINASE"/>
    <property type="match status" value="1"/>
</dbReference>
<sequence>MPIFVLALKPNTYMDIEQLKFTHQKLLDHLESCNYNKVYVKEVKIILAALFDEKSPILSYEDYWERIVNSRRYTKFTLDLKRMYLNTVRAFDEYGHLPNGRPCAKLLFSSNYKKLNPGYKFLMDELRNRTNIAEENLPKSAKYTTLALFLLEMQIAGAVILNDVTDKLILDFFMTGKRKGSKHTQSHLRLALNQIRDLSPDIPRIISLLPKMKSKKRNYNNLRESEVEAIKNCLSNPLDNRMTLREKAIVALALYTGIRGCDIANIKSGDIDWENEEIRLIQVKTGQPLVLPLSANVGNALLAYILHERNADDRSEYVFPNKVQPGKRLSYKSIGTIVSGVFDKLGLRPGESHRGIGVFRHNLATRLLGAGTESVIISGILGHTCPQAVEAYVDSDITHLRELGLSIEKYPLPKTYTDE</sequence>
<feature type="domain" description="Tyr recombinase" evidence="2">
    <location>
        <begin position="217"/>
        <end position="405"/>
    </location>
</feature>
<dbReference type="OrthoDB" id="9785687at2"/>